<dbReference type="InterPro" id="IPR006685">
    <property type="entry name" value="MscS_channel_2nd"/>
</dbReference>
<feature type="transmembrane region" description="Helical" evidence="5">
    <location>
        <begin position="92"/>
        <end position="115"/>
    </location>
</feature>
<proteinExistence type="predicted"/>
<keyword evidence="3 5" id="KW-1133">Transmembrane helix</keyword>
<gene>
    <name evidence="7" type="ORF">KI659_00890</name>
</gene>
<evidence type="ECO:0000256" key="3">
    <source>
        <dbReference type="ARBA" id="ARBA00022989"/>
    </source>
</evidence>
<dbReference type="SUPFAM" id="SSF50182">
    <property type="entry name" value="Sm-like ribonucleoproteins"/>
    <property type="match status" value="1"/>
</dbReference>
<dbReference type="RefSeq" id="WP_213943456.1">
    <property type="nucleotide sequence ID" value="NZ_JAHBGI010000004.1"/>
</dbReference>
<dbReference type="Pfam" id="PF00924">
    <property type="entry name" value="MS_channel_2nd"/>
    <property type="match status" value="1"/>
</dbReference>
<keyword evidence="4 5" id="KW-0472">Membrane</keyword>
<dbReference type="PANTHER" id="PTHR30221:SF1">
    <property type="entry name" value="SMALL-CONDUCTANCE MECHANOSENSITIVE CHANNEL"/>
    <property type="match status" value="1"/>
</dbReference>
<keyword evidence="2 5" id="KW-0812">Transmembrane</keyword>
<accession>A0AAP2CEW0</accession>
<evidence type="ECO:0000256" key="2">
    <source>
        <dbReference type="ARBA" id="ARBA00022692"/>
    </source>
</evidence>
<organism evidence="7 8">
    <name type="scientific">Litoribacter ruber</name>
    <dbReference type="NCBI Taxonomy" id="702568"/>
    <lineage>
        <taxon>Bacteria</taxon>
        <taxon>Pseudomonadati</taxon>
        <taxon>Bacteroidota</taxon>
        <taxon>Cytophagia</taxon>
        <taxon>Cytophagales</taxon>
        <taxon>Cyclobacteriaceae</taxon>
        <taxon>Litoribacter</taxon>
    </lineage>
</organism>
<feature type="transmembrane region" description="Helical" evidence="5">
    <location>
        <begin position="20"/>
        <end position="40"/>
    </location>
</feature>
<feature type="transmembrane region" description="Helical" evidence="5">
    <location>
        <begin position="60"/>
        <end position="80"/>
    </location>
</feature>
<evidence type="ECO:0000313" key="7">
    <source>
        <dbReference type="EMBL" id="MBS9522557.1"/>
    </source>
</evidence>
<comment type="caution">
    <text evidence="7">The sequence shown here is derived from an EMBL/GenBank/DDBJ whole genome shotgun (WGS) entry which is preliminary data.</text>
</comment>
<evidence type="ECO:0000259" key="6">
    <source>
        <dbReference type="Pfam" id="PF00924"/>
    </source>
</evidence>
<dbReference type="Proteomes" id="UP001319104">
    <property type="component" value="Unassembled WGS sequence"/>
</dbReference>
<keyword evidence="8" id="KW-1185">Reference proteome</keyword>
<dbReference type="InterPro" id="IPR010920">
    <property type="entry name" value="LSM_dom_sf"/>
</dbReference>
<dbReference type="GO" id="GO:0008381">
    <property type="term" value="F:mechanosensitive monoatomic ion channel activity"/>
    <property type="evidence" value="ECO:0007669"/>
    <property type="project" value="InterPro"/>
</dbReference>
<reference evidence="7 8" key="1">
    <citation type="submission" date="2021-05" db="EMBL/GenBank/DDBJ databases">
        <authorList>
            <person name="Zhang Z.D."/>
            <person name="Osman G."/>
        </authorList>
    </citation>
    <scope>NUCLEOTIDE SEQUENCE [LARGE SCALE GENOMIC DNA]</scope>
    <source>
        <strain evidence="7 8">KCTC 32217</strain>
    </source>
</reference>
<dbReference type="AlphaFoldDB" id="A0AAP2CEW0"/>
<name>A0AAP2CEW0_9BACT</name>
<evidence type="ECO:0000256" key="1">
    <source>
        <dbReference type="ARBA" id="ARBA00004370"/>
    </source>
</evidence>
<evidence type="ECO:0000256" key="5">
    <source>
        <dbReference type="SAM" id="Phobius"/>
    </source>
</evidence>
<dbReference type="GO" id="GO:0016020">
    <property type="term" value="C:membrane"/>
    <property type="evidence" value="ECO:0007669"/>
    <property type="project" value="UniProtKB-SubCell"/>
</dbReference>
<dbReference type="InterPro" id="IPR023408">
    <property type="entry name" value="MscS_beta-dom_sf"/>
</dbReference>
<evidence type="ECO:0000256" key="4">
    <source>
        <dbReference type="ARBA" id="ARBA00023136"/>
    </source>
</evidence>
<dbReference type="Gene3D" id="2.30.30.60">
    <property type="match status" value="1"/>
</dbReference>
<comment type="subcellular location">
    <subcellularLocation>
        <location evidence="1">Membrane</location>
    </subcellularLocation>
</comment>
<evidence type="ECO:0000313" key="8">
    <source>
        <dbReference type="Proteomes" id="UP001319104"/>
    </source>
</evidence>
<feature type="domain" description="Mechanosensitive ion channel MscS" evidence="6">
    <location>
        <begin position="140"/>
        <end position="207"/>
    </location>
</feature>
<dbReference type="EMBL" id="JAHCMY010000001">
    <property type="protein sequence ID" value="MBS9522557.1"/>
    <property type="molecule type" value="Genomic_DNA"/>
</dbReference>
<sequence length="296" mass="34229">MENQKSQIQVREKHKRRVFLVKVLIYVLLFVYGEFFARIINFPTEEIKGTVHRIYEAATFFLASNILISLGRMVLVRFYLRKHHLQSLHTNFVLGVNRIASILNGIIFLISLMLLFGINPFTFFTSITIVAAAIALLSKDYITNMINGLIIMFSDQLTLGDNVKIGDQKGKILDVTLINLVLLNEDDDVVMIPNNTVLTSQVINHSRQYIKKLSFEFEVKPGKLNLDHFEQELRETLNQFEEEVTANSFSMKTVHIQKDAVKLKCQFLLNNNEKQTERIIKRKVNQKIIELSNEIQ</sequence>
<feature type="transmembrane region" description="Helical" evidence="5">
    <location>
        <begin position="121"/>
        <end position="138"/>
    </location>
</feature>
<dbReference type="PANTHER" id="PTHR30221">
    <property type="entry name" value="SMALL-CONDUCTANCE MECHANOSENSITIVE CHANNEL"/>
    <property type="match status" value="1"/>
</dbReference>
<dbReference type="InterPro" id="IPR045275">
    <property type="entry name" value="MscS_archaea/bacteria_type"/>
</dbReference>
<protein>
    <submittedName>
        <fullName evidence="7">Mechanosensitive ion channel</fullName>
    </submittedName>
</protein>